<feature type="transmembrane region" description="Helical" evidence="7">
    <location>
        <begin position="214"/>
        <end position="235"/>
    </location>
</feature>
<keyword evidence="6 7" id="KW-0472">Membrane</keyword>
<evidence type="ECO:0000256" key="1">
    <source>
        <dbReference type="ARBA" id="ARBA00004651"/>
    </source>
</evidence>
<proteinExistence type="inferred from homology"/>
<evidence type="ECO:0000259" key="8">
    <source>
        <dbReference type="PROSITE" id="PS50928"/>
    </source>
</evidence>
<dbReference type="CDD" id="cd06261">
    <property type="entry name" value="TM_PBP2"/>
    <property type="match status" value="1"/>
</dbReference>
<evidence type="ECO:0000313" key="10">
    <source>
        <dbReference type="Proteomes" id="UP000190042"/>
    </source>
</evidence>
<dbReference type="GO" id="GO:0055085">
    <property type="term" value="P:transmembrane transport"/>
    <property type="evidence" value="ECO:0007669"/>
    <property type="project" value="InterPro"/>
</dbReference>
<comment type="similarity">
    <text evidence="7">Belongs to the binding-protein-dependent transport system permease family.</text>
</comment>
<dbReference type="PANTHER" id="PTHR43163">
    <property type="entry name" value="DIPEPTIDE TRANSPORT SYSTEM PERMEASE PROTEIN DPPB-RELATED"/>
    <property type="match status" value="1"/>
</dbReference>
<evidence type="ECO:0000256" key="3">
    <source>
        <dbReference type="ARBA" id="ARBA00022475"/>
    </source>
</evidence>
<dbReference type="PROSITE" id="PS50928">
    <property type="entry name" value="ABC_TM1"/>
    <property type="match status" value="1"/>
</dbReference>
<dbReference type="Gene3D" id="1.10.3720.10">
    <property type="entry name" value="MetI-like"/>
    <property type="match status" value="1"/>
</dbReference>
<dbReference type="Pfam" id="PF00528">
    <property type="entry name" value="BPD_transp_1"/>
    <property type="match status" value="1"/>
</dbReference>
<feature type="transmembrane region" description="Helical" evidence="7">
    <location>
        <begin position="166"/>
        <end position="194"/>
    </location>
</feature>
<evidence type="ECO:0000256" key="6">
    <source>
        <dbReference type="ARBA" id="ARBA00023136"/>
    </source>
</evidence>
<dbReference type="AlphaFoldDB" id="A0A1T4YP37"/>
<accession>A0A1T4YP37</accession>
<feature type="transmembrane region" description="Helical" evidence="7">
    <location>
        <begin position="39"/>
        <end position="56"/>
    </location>
</feature>
<protein>
    <submittedName>
        <fullName evidence="9">Peptide/nickel transport system permease protein</fullName>
    </submittedName>
</protein>
<feature type="domain" description="ABC transmembrane type-1" evidence="8">
    <location>
        <begin position="127"/>
        <end position="341"/>
    </location>
</feature>
<dbReference type="SUPFAM" id="SSF161098">
    <property type="entry name" value="MetI-like"/>
    <property type="match status" value="1"/>
</dbReference>
<evidence type="ECO:0000313" key="9">
    <source>
        <dbReference type="EMBL" id="SKB03597.1"/>
    </source>
</evidence>
<keyword evidence="2 7" id="KW-0813">Transport</keyword>
<feature type="transmembrane region" description="Helical" evidence="7">
    <location>
        <begin position="127"/>
        <end position="154"/>
    </location>
</feature>
<reference evidence="10" key="1">
    <citation type="submission" date="2017-02" db="EMBL/GenBank/DDBJ databases">
        <authorList>
            <person name="Varghese N."/>
            <person name="Submissions S."/>
        </authorList>
    </citation>
    <scope>NUCLEOTIDE SEQUENCE [LARGE SCALE GENOMIC DNA]</scope>
    <source>
        <strain evidence="10">DSM 23966</strain>
    </source>
</reference>
<dbReference type="EMBL" id="FUYJ01000007">
    <property type="protein sequence ID" value="SKB03597.1"/>
    <property type="molecule type" value="Genomic_DNA"/>
</dbReference>
<keyword evidence="5 7" id="KW-1133">Transmembrane helix</keyword>
<evidence type="ECO:0000256" key="5">
    <source>
        <dbReference type="ARBA" id="ARBA00022989"/>
    </source>
</evidence>
<dbReference type="Proteomes" id="UP000190042">
    <property type="component" value="Unassembled WGS sequence"/>
</dbReference>
<evidence type="ECO:0000256" key="7">
    <source>
        <dbReference type="RuleBase" id="RU363032"/>
    </source>
</evidence>
<dbReference type="InterPro" id="IPR000515">
    <property type="entry name" value="MetI-like"/>
</dbReference>
<keyword evidence="10" id="KW-1185">Reference proteome</keyword>
<feature type="transmembrane region" description="Helical" evidence="7">
    <location>
        <begin position="318"/>
        <end position="344"/>
    </location>
</feature>
<dbReference type="Pfam" id="PF19300">
    <property type="entry name" value="BPD_transp_1_N"/>
    <property type="match status" value="1"/>
</dbReference>
<dbReference type="InterPro" id="IPR035906">
    <property type="entry name" value="MetI-like_sf"/>
</dbReference>
<dbReference type="InterPro" id="IPR045621">
    <property type="entry name" value="BPD_transp_1_N"/>
</dbReference>
<dbReference type="PANTHER" id="PTHR43163:SF6">
    <property type="entry name" value="DIPEPTIDE TRANSPORT SYSTEM PERMEASE PROTEIN DPPB-RELATED"/>
    <property type="match status" value="1"/>
</dbReference>
<dbReference type="GO" id="GO:0005886">
    <property type="term" value="C:plasma membrane"/>
    <property type="evidence" value="ECO:0007669"/>
    <property type="project" value="UniProtKB-SubCell"/>
</dbReference>
<sequence length="354" mass="39435">MYMDMVGRQQTTLPTGNGVNNVRKNIGVKISKFLLMKGLRMLTLLFAICLISFLLIKNSPIDPIQAYVGADMLKVSPEQREKIAEYWGLDQPVMVQFFSWLSALLSGDLGTSMIFRRPVSEIIGERFWNSLVLMLTAWILSGVIGFVMGVVSAMKKDTWIDRIIKWYCYTLASTPTFWMGLLMLIVFAVWLGWFPIGLGVPTGVLAEDVTLADRLQHLILPAMTLSILGVANVALHTRQKLIDVLASDYVLFARARGERGFLLFWRHGLRNVALPAITLQFAAFSELFGGAVLAEQVFSYPGLGQATVEAGLRGDVPLLLGLVLFSTIFVFAGNLIADMIYYVVDPRTRESRTI</sequence>
<evidence type="ECO:0000256" key="2">
    <source>
        <dbReference type="ARBA" id="ARBA00022448"/>
    </source>
</evidence>
<name>A0A1T4YP37_9BACL</name>
<evidence type="ECO:0000256" key="4">
    <source>
        <dbReference type="ARBA" id="ARBA00022692"/>
    </source>
</evidence>
<comment type="subcellular location">
    <subcellularLocation>
        <location evidence="1 7">Cell membrane</location>
        <topology evidence="1 7">Multi-pass membrane protein</topology>
    </subcellularLocation>
</comment>
<keyword evidence="3" id="KW-1003">Cell membrane</keyword>
<keyword evidence="4 7" id="KW-0812">Transmembrane</keyword>
<gene>
    <name evidence="9" type="ORF">SAMN04244570_3219</name>
</gene>
<organism evidence="9 10">
    <name type="scientific">Sporosarcina newyorkensis</name>
    <dbReference type="NCBI Taxonomy" id="759851"/>
    <lineage>
        <taxon>Bacteria</taxon>
        <taxon>Bacillati</taxon>
        <taxon>Bacillota</taxon>
        <taxon>Bacilli</taxon>
        <taxon>Bacillales</taxon>
        <taxon>Caryophanaceae</taxon>
        <taxon>Sporosarcina</taxon>
    </lineage>
</organism>
<feature type="transmembrane region" description="Helical" evidence="7">
    <location>
        <begin position="272"/>
        <end position="298"/>
    </location>
</feature>